<gene>
    <name evidence="2" type="ORF">LCGC14_2580560</name>
</gene>
<dbReference type="InterPro" id="IPR029044">
    <property type="entry name" value="Nucleotide-diphossugar_trans"/>
</dbReference>
<protein>
    <recommendedName>
        <fullName evidence="1">Glycosyltransferase 2-like domain-containing protein</fullName>
    </recommendedName>
</protein>
<evidence type="ECO:0000313" key="2">
    <source>
        <dbReference type="EMBL" id="KKL07980.1"/>
    </source>
</evidence>
<accession>A0A0F9AEY7</accession>
<feature type="domain" description="Glycosyltransferase 2-like" evidence="1">
    <location>
        <begin position="3"/>
        <end position="85"/>
    </location>
</feature>
<sequence length="87" mass="9534">MISVCLATYNGSAFIKEQLDSILIQIGVDDEVIISDDSSNDDTLDIIKNYKDHRIVIIESAPSASRLGVIKNFERALKSASGDYISL</sequence>
<dbReference type="GO" id="GO:0016758">
    <property type="term" value="F:hexosyltransferase activity"/>
    <property type="evidence" value="ECO:0007669"/>
    <property type="project" value="UniProtKB-ARBA"/>
</dbReference>
<feature type="non-terminal residue" evidence="2">
    <location>
        <position position="87"/>
    </location>
</feature>
<evidence type="ECO:0000259" key="1">
    <source>
        <dbReference type="Pfam" id="PF00535"/>
    </source>
</evidence>
<organism evidence="2">
    <name type="scientific">marine sediment metagenome</name>
    <dbReference type="NCBI Taxonomy" id="412755"/>
    <lineage>
        <taxon>unclassified sequences</taxon>
        <taxon>metagenomes</taxon>
        <taxon>ecological metagenomes</taxon>
    </lineage>
</organism>
<reference evidence="2" key="1">
    <citation type="journal article" date="2015" name="Nature">
        <title>Complex archaea that bridge the gap between prokaryotes and eukaryotes.</title>
        <authorList>
            <person name="Spang A."/>
            <person name="Saw J.H."/>
            <person name="Jorgensen S.L."/>
            <person name="Zaremba-Niedzwiedzka K."/>
            <person name="Martijn J."/>
            <person name="Lind A.E."/>
            <person name="van Eijk R."/>
            <person name="Schleper C."/>
            <person name="Guy L."/>
            <person name="Ettema T.J."/>
        </authorList>
    </citation>
    <scope>NUCLEOTIDE SEQUENCE</scope>
</reference>
<dbReference type="PANTHER" id="PTHR22916">
    <property type="entry name" value="GLYCOSYLTRANSFERASE"/>
    <property type="match status" value="1"/>
</dbReference>
<dbReference type="AlphaFoldDB" id="A0A0F9AEY7"/>
<comment type="caution">
    <text evidence="2">The sequence shown here is derived from an EMBL/GenBank/DDBJ whole genome shotgun (WGS) entry which is preliminary data.</text>
</comment>
<dbReference type="EMBL" id="LAZR01043067">
    <property type="protein sequence ID" value="KKL07980.1"/>
    <property type="molecule type" value="Genomic_DNA"/>
</dbReference>
<dbReference type="PANTHER" id="PTHR22916:SF3">
    <property type="entry name" value="UDP-GLCNAC:BETAGAL BETA-1,3-N-ACETYLGLUCOSAMINYLTRANSFERASE-LIKE PROTEIN 1"/>
    <property type="match status" value="1"/>
</dbReference>
<dbReference type="SUPFAM" id="SSF53448">
    <property type="entry name" value="Nucleotide-diphospho-sugar transferases"/>
    <property type="match status" value="1"/>
</dbReference>
<dbReference type="Pfam" id="PF00535">
    <property type="entry name" value="Glycos_transf_2"/>
    <property type="match status" value="1"/>
</dbReference>
<dbReference type="Gene3D" id="3.90.550.10">
    <property type="entry name" value="Spore Coat Polysaccharide Biosynthesis Protein SpsA, Chain A"/>
    <property type="match status" value="1"/>
</dbReference>
<dbReference type="InterPro" id="IPR001173">
    <property type="entry name" value="Glyco_trans_2-like"/>
</dbReference>
<name>A0A0F9AEY7_9ZZZZ</name>
<proteinExistence type="predicted"/>